<evidence type="ECO:0000256" key="1">
    <source>
        <dbReference type="SAM" id="SignalP"/>
    </source>
</evidence>
<organism evidence="2 3">
    <name type="scientific">Chitinophaga caseinilytica</name>
    <dbReference type="NCBI Taxonomy" id="2267521"/>
    <lineage>
        <taxon>Bacteria</taxon>
        <taxon>Pseudomonadati</taxon>
        <taxon>Bacteroidota</taxon>
        <taxon>Chitinophagia</taxon>
        <taxon>Chitinophagales</taxon>
        <taxon>Chitinophagaceae</taxon>
        <taxon>Chitinophaga</taxon>
    </lineage>
</organism>
<accession>A0ABZ2YW36</accession>
<reference evidence="2 3" key="1">
    <citation type="submission" date="2024-03" db="EMBL/GenBank/DDBJ databases">
        <title>Chitinophaga caseinilytica sp. nov., a casein hydrolysing bacterium isolated from forest soil.</title>
        <authorList>
            <person name="Lee D.S."/>
            <person name="Han D.M."/>
            <person name="Baek J.H."/>
            <person name="Choi D.G."/>
            <person name="Jeon J.H."/>
            <person name="Jeon C.O."/>
        </authorList>
    </citation>
    <scope>NUCLEOTIDE SEQUENCE [LARGE SCALE GENOMIC DNA]</scope>
    <source>
        <strain evidence="2 3">KACC 19118</strain>
    </source>
</reference>
<dbReference type="InterPro" id="IPR008928">
    <property type="entry name" value="6-hairpin_glycosidase_sf"/>
</dbReference>
<keyword evidence="3" id="KW-1185">Reference proteome</keyword>
<feature type="chain" id="PRO_5046724617" evidence="1">
    <location>
        <begin position="21"/>
        <end position="847"/>
    </location>
</feature>
<gene>
    <name evidence="2" type="ORF">WJU22_13795</name>
</gene>
<sequence>MLKHTFLWLIGGLMTGSALAQDRISLESGAVRMQWGAAQQGFELQNLSIKKNGKWQPVPHAGGEYTILYAADKPSQNPETVLNAAGQPILFPESIYRYIIPLWKELTSPVQLNTAGEAWHFYPVAAKQEGSKPTFSAGNHRADMKATWQPDPAFPSDVLVTITLTAKADGYFSIATPTIANWRENGFSWAGIPGYFQGNAIEKDFIKSAVYMQGIPAKPILVRDRAASTLAPFVEGKNGVTMSVIAAPGTARDPWADSVKTQTVWRLGLSLMNRKGQLTPTLYHPVLGEENSFLRKGQSATFSFRYTLQNADWYTVYKHAVNDIYRFPDFLALKSTRRSLTDRILAMHRYVTNDSTSLWRTETFHGMKIGAQAYLGGVYGSEKDAMKNSDYGAMWMLATIMNDPVLQETRLPFARNFKLQQQATEPGFFHGAAAGQYYLSKSKRFTEEWGPYVEPIATTYYVLMDAGNVLLFNPGDTAMRREVTAAADRLLSWMDAQGQWQVAYDQATQKPMFREVDDLRPTFYGLLIAWKILKQPRYLAAAQKGADWFIRHAVDSGRFLGVCGDTRFVPDFATAQSAQALLELYEVTRKEKYKTAAVNTAKMYTTSIFTHPVPNNAIKKVNGVERKDWEISQAGLSFEHGGTFGSANYRGPILLASHAGMFVRMFALTKDSLFLNMARAAALGRDAFVDDATGVASYYWDVMNKGAGPYPHHAWWQIGWITDYLLAEAEMRSGGKVVFPRGFITPKVGPHQSYGFAPGKVNGTAARLLLRQGLLSCENPYLDYYCALSTDNKKLFLVLLNNDDEAMSASLRIHFDRIPVTPVDQKDVFAVKMKPYGIQIVEIPLRG</sequence>
<proteinExistence type="predicted"/>
<dbReference type="SUPFAM" id="SSF48208">
    <property type="entry name" value="Six-hairpin glycosidases"/>
    <property type="match status" value="2"/>
</dbReference>
<dbReference type="Proteomes" id="UP001449657">
    <property type="component" value="Chromosome"/>
</dbReference>
<name>A0ABZ2YW36_9BACT</name>
<evidence type="ECO:0000313" key="3">
    <source>
        <dbReference type="Proteomes" id="UP001449657"/>
    </source>
</evidence>
<evidence type="ECO:0000313" key="2">
    <source>
        <dbReference type="EMBL" id="WZN43971.1"/>
    </source>
</evidence>
<dbReference type="EMBL" id="CP150096">
    <property type="protein sequence ID" value="WZN43971.1"/>
    <property type="molecule type" value="Genomic_DNA"/>
</dbReference>
<keyword evidence="1" id="KW-0732">Signal</keyword>
<protein>
    <submittedName>
        <fullName evidence="2">Glycerophosphoryl diester phosphodiesterase</fullName>
    </submittedName>
</protein>
<feature type="signal peptide" evidence="1">
    <location>
        <begin position="1"/>
        <end position="20"/>
    </location>
</feature>
<dbReference type="RefSeq" id="WP_341838765.1">
    <property type="nucleotide sequence ID" value="NZ_CP149792.1"/>
</dbReference>